<keyword evidence="6 9" id="KW-0472">Membrane</keyword>
<dbReference type="Pfam" id="PF08205">
    <property type="entry name" value="C2-set_2"/>
    <property type="match status" value="1"/>
</dbReference>
<feature type="domain" description="Ig-like" evidence="10">
    <location>
        <begin position="10"/>
        <end position="97"/>
    </location>
</feature>
<keyword evidence="2 9" id="KW-0812">Transmembrane</keyword>
<feature type="transmembrane region" description="Helical" evidence="9">
    <location>
        <begin position="229"/>
        <end position="248"/>
    </location>
</feature>
<feature type="transmembrane region" description="Helical" evidence="9">
    <location>
        <begin position="287"/>
        <end position="306"/>
    </location>
</feature>
<dbReference type="InterPro" id="IPR036179">
    <property type="entry name" value="Ig-like_dom_sf"/>
</dbReference>
<dbReference type="InterPro" id="IPR003599">
    <property type="entry name" value="Ig_sub"/>
</dbReference>
<dbReference type="GO" id="GO:0005886">
    <property type="term" value="C:plasma membrane"/>
    <property type="evidence" value="ECO:0007669"/>
    <property type="project" value="TreeGrafter"/>
</dbReference>
<dbReference type="SMART" id="SM00409">
    <property type="entry name" value="IG"/>
    <property type="match status" value="1"/>
</dbReference>
<dbReference type="Gene3D" id="2.60.40.10">
    <property type="entry name" value="Immunoglobulins"/>
    <property type="match status" value="2"/>
</dbReference>
<reference evidence="11" key="2">
    <citation type="submission" date="2025-09" db="UniProtKB">
        <authorList>
            <consortium name="Ensembl"/>
        </authorList>
    </citation>
    <scope>IDENTIFICATION</scope>
</reference>
<dbReference type="GO" id="GO:0005102">
    <property type="term" value="F:signaling receptor binding"/>
    <property type="evidence" value="ECO:0007669"/>
    <property type="project" value="TreeGrafter"/>
</dbReference>
<evidence type="ECO:0000256" key="8">
    <source>
        <dbReference type="ARBA" id="ARBA00023319"/>
    </source>
</evidence>
<dbReference type="InterPro" id="IPR013783">
    <property type="entry name" value="Ig-like_fold"/>
</dbReference>
<dbReference type="GO" id="GO:0002860">
    <property type="term" value="P:positive regulation of natural killer cell mediated cytotoxicity directed against tumor cell target"/>
    <property type="evidence" value="ECO:0007669"/>
    <property type="project" value="TreeGrafter"/>
</dbReference>
<keyword evidence="5 9" id="KW-1133">Transmembrane helix</keyword>
<keyword evidence="3" id="KW-0732">Signal</keyword>
<dbReference type="FunFam" id="2.60.40.10:FF:000013">
    <property type="entry name" value="cell adhesion molecule 1 isoform X1"/>
    <property type="match status" value="1"/>
</dbReference>
<dbReference type="PANTHER" id="PTHR47118:SF1">
    <property type="entry name" value="CYTOTOXIC AND REGULATORY T-CELL MOLECULE"/>
    <property type="match status" value="1"/>
</dbReference>
<evidence type="ECO:0000256" key="6">
    <source>
        <dbReference type="ARBA" id="ARBA00023136"/>
    </source>
</evidence>
<evidence type="ECO:0000256" key="2">
    <source>
        <dbReference type="ARBA" id="ARBA00022692"/>
    </source>
</evidence>
<dbReference type="Ensembl" id="ENSMCST00000010284.1">
    <property type="protein sequence ID" value="ENSMCSP00000010032.1"/>
    <property type="gene ID" value="ENSMCSG00000007065.1"/>
</dbReference>
<keyword evidence="8" id="KW-0393">Immunoglobulin domain</keyword>
<keyword evidence="12" id="KW-1185">Reference proteome</keyword>
<name>A0A8C5TPJ7_9PASS</name>
<evidence type="ECO:0000256" key="5">
    <source>
        <dbReference type="ARBA" id="ARBA00022989"/>
    </source>
</evidence>
<evidence type="ECO:0000256" key="1">
    <source>
        <dbReference type="ARBA" id="ARBA00004167"/>
    </source>
</evidence>
<dbReference type="GO" id="GO:0008037">
    <property type="term" value="P:cell recognition"/>
    <property type="evidence" value="ECO:0007669"/>
    <property type="project" value="TreeGrafter"/>
</dbReference>
<feature type="domain" description="Ig-like" evidence="10">
    <location>
        <begin position="117"/>
        <end position="208"/>
    </location>
</feature>
<keyword evidence="7" id="KW-1015">Disulfide bond</keyword>
<organism evidence="11 12">
    <name type="scientific">Malurus cyaneus samueli</name>
    <dbReference type="NCBI Taxonomy" id="2593467"/>
    <lineage>
        <taxon>Eukaryota</taxon>
        <taxon>Metazoa</taxon>
        <taxon>Chordata</taxon>
        <taxon>Craniata</taxon>
        <taxon>Vertebrata</taxon>
        <taxon>Euteleostomi</taxon>
        <taxon>Archelosauria</taxon>
        <taxon>Archosauria</taxon>
        <taxon>Dinosauria</taxon>
        <taxon>Saurischia</taxon>
        <taxon>Theropoda</taxon>
        <taxon>Coelurosauria</taxon>
        <taxon>Aves</taxon>
        <taxon>Neognathae</taxon>
        <taxon>Neoaves</taxon>
        <taxon>Telluraves</taxon>
        <taxon>Australaves</taxon>
        <taxon>Passeriformes</taxon>
        <taxon>Meliphagoidea</taxon>
        <taxon>Maluridae</taxon>
        <taxon>Malurus</taxon>
    </lineage>
</organism>
<dbReference type="AlphaFoldDB" id="A0A8C5TPJ7"/>
<dbReference type="Pfam" id="PF07686">
    <property type="entry name" value="V-set"/>
    <property type="match status" value="1"/>
</dbReference>
<evidence type="ECO:0000256" key="4">
    <source>
        <dbReference type="ARBA" id="ARBA00022737"/>
    </source>
</evidence>
<feature type="transmembrane region" description="Helical" evidence="9">
    <location>
        <begin position="260"/>
        <end position="281"/>
    </location>
</feature>
<dbReference type="InterPro" id="IPR007110">
    <property type="entry name" value="Ig-like_dom"/>
</dbReference>
<evidence type="ECO:0000313" key="12">
    <source>
        <dbReference type="Proteomes" id="UP000694560"/>
    </source>
</evidence>
<keyword evidence="4" id="KW-0677">Repeat</keyword>
<dbReference type="InterPro" id="IPR013162">
    <property type="entry name" value="CD80_C2-set"/>
</dbReference>
<dbReference type="PANTHER" id="PTHR47118">
    <property type="entry name" value="CYTOTOXIC AND REGULATORY T-CELL MOLECULE"/>
    <property type="match status" value="1"/>
</dbReference>
<reference evidence="11" key="1">
    <citation type="submission" date="2025-08" db="UniProtKB">
        <authorList>
            <consortium name="Ensembl"/>
        </authorList>
    </citation>
    <scope>IDENTIFICATION</scope>
</reference>
<accession>A0A8C5TPJ7</accession>
<protein>
    <recommendedName>
        <fullName evidence="10">Ig-like domain-containing protein</fullName>
    </recommendedName>
</protein>
<evidence type="ECO:0000256" key="9">
    <source>
        <dbReference type="SAM" id="Phobius"/>
    </source>
</evidence>
<evidence type="ECO:0000259" key="10">
    <source>
        <dbReference type="PROSITE" id="PS50835"/>
    </source>
</evidence>
<comment type="subcellular location">
    <subcellularLocation>
        <location evidence="1">Membrane</location>
        <topology evidence="1">Single-pass membrane protein</topology>
    </subcellularLocation>
</comment>
<dbReference type="SUPFAM" id="SSF48726">
    <property type="entry name" value="Immunoglobulin"/>
    <property type="match status" value="2"/>
</dbReference>
<dbReference type="Proteomes" id="UP000694560">
    <property type="component" value="Unplaced"/>
</dbReference>
<evidence type="ECO:0000313" key="11">
    <source>
        <dbReference type="Ensembl" id="ENSMCSP00000010032.1"/>
    </source>
</evidence>
<dbReference type="GO" id="GO:0002355">
    <property type="term" value="P:detection of tumor cell"/>
    <property type="evidence" value="ECO:0007669"/>
    <property type="project" value="TreeGrafter"/>
</dbReference>
<dbReference type="InterPro" id="IPR013106">
    <property type="entry name" value="Ig_V-set"/>
</dbReference>
<proteinExistence type="predicted"/>
<dbReference type="PROSITE" id="PS50835">
    <property type="entry name" value="IG_LIKE"/>
    <property type="match status" value="2"/>
</dbReference>
<dbReference type="InterPro" id="IPR053096">
    <property type="entry name" value="CRTAM"/>
</dbReference>
<sequence length="317" mass="36594">IWWCWQVRNPNLWGFAGAASATVTLKEGENLELSCAFSTRGDSNSSLQWLNPRGFTIFLNDRRVLRDPRYKLLRYSEKELSIRLSNVTVHDEGIYSCFHYGRRFKNHSQKVEILAAPSVPVLEASRDAGRGIRLSCHTQGCKPQPRISWLLDNGIELPGDSRHQLGVDGKKWSSSSTLRVLRFSPKATANCTVQHPALRGHSLVASFHFQDLPRAAAAPAPGSPQYQGFYSLIIFPFNSSILFLYSFLIHSLSIPYQFLLIPMSFPYRLYFILFYWGFFLLTLKNYYFYYIFLFIFIFIFLFIYTLHQMYTAGWSGQ</sequence>
<evidence type="ECO:0000256" key="3">
    <source>
        <dbReference type="ARBA" id="ARBA00022729"/>
    </source>
</evidence>
<evidence type="ECO:0000256" key="7">
    <source>
        <dbReference type="ARBA" id="ARBA00023157"/>
    </source>
</evidence>